<proteinExistence type="predicted"/>
<dbReference type="Pfam" id="PF00646">
    <property type="entry name" value="F-box"/>
    <property type="match status" value="1"/>
</dbReference>
<evidence type="ECO:0000313" key="2">
    <source>
        <dbReference type="EMBL" id="GAX85528.1"/>
    </source>
</evidence>
<dbReference type="EMBL" id="BEGY01000174">
    <property type="protein sequence ID" value="GAX85528.1"/>
    <property type="molecule type" value="Genomic_DNA"/>
</dbReference>
<evidence type="ECO:0000313" key="3">
    <source>
        <dbReference type="Proteomes" id="UP000232323"/>
    </source>
</evidence>
<gene>
    <name evidence="2" type="ORF">CEUSTIGMA_g12944.t1</name>
</gene>
<organism evidence="2 3">
    <name type="scientific">Chlamydomonas eustigma</name>
    <dbReference type="NCBI Taxonomy" id="1157962"/>
    <lineage>
        <taxon>Eukaryota</taxon>
        <taxon>Viridiplantae</taxon>
        <taxon>Chlorophyta</taxon>
        <taxon>core chlorophytes</taxon>
        <taxon>Chlorophyceae</taxon>
        <taxon>CS clade</taxon>
        <taxon>Chlamydomonadales</taxon>
        <taxon>Chlamydomonadaceae</taxon>
        <taxon>Chlamydomonas</taxon>
    </lineage>
</organism>
<accession>A0A250XR47</accession>
<dbReference type="Proteomes" id="UP000232323">
    <property type="component" value="Unassembled WGS sequence"/>
</dbReference>
<dbReference type="OrthoDB" id="550575at2759"/>
<feature type="domain" description="F-box" evidence="1">
    <location>
        <begin position="8"/>
        <end position="43"/>
    </location>
</feature>
<dbReference type="AlphaFoldDB" id="A0A250XR47"/>
<evidence type="ECO:0000259" key="1">
    <source>
        <dbReference type="Pfam" id="PF00646"/>
    </source>
</evidence>
<reference evidence="2 3" key="1">
    <citation type="submission" date="2017-08" db="EMBL/GenBank/DDBJ databases">
        <title>Acidophilic green algal genome provides insights into adaptation to an acidic environment.</title>
        <authorList>
            <person name="Hirooka S."/>
            <person name="Hirose Y."/>
            <person name="Kanesaki Y."/>
            <person name="Higuchi S."/>
            <person name="Fujiwara T."/>
            <person name="Onuma R."/>
            <person name="Era A."/>
            <person name="Ohbayashi R."/>
            <person name="Uzuka A."/>
            <person name="Nozaki H."/>
            <person name="Yoshikawa H."/>
            <person name="Miyagishima S.Y."/>
        </authorList>
    </citation>
    <scope>NUCLEOTIDE SEQUENCE [LARGE SCALE GENOMIC DNA]</scope>
    <source>
        <strain evidence="2 3">NIES-2499</strain>
    </source>
</reference>
<protein>
    <recommendedName>
        <fullName evidence="1">F-box domain-containing protein</fullName>
    </recommendedName>
</protein>
<name>A0A250XR47_9CHLO</name>
<dbReference type="InterPro" id="IPR001810">
    <property type="entry name" value="F-box_dom"/>
</dbReference>
<keyword evidence="3" id="KW-1185">Reference proteome</keyword>
<sequence>MTFDTTNWPDLIEDVWALVVTNLQPRHKAHFRQTCRRFKTVVDITVQSIKVDPSGPGQVSSWNFCTQFPFSTNLDVSKAAPHDKLNDSAFAMLMLKQVSSLKLLTSMNLENCGQLSVAGAAAMVLA</sequence>
<comment type="caution">
    <text evidence="2">The sequence shown here is derived from an EMBL/GenBank/DDBJ whole genome shotgun (WGS) entry which is preliminary data.</text>
</comment>